<keyword evidence="1" id="KW-0732">Signal</keyword>
<evidence type="ECO:0000313" key="2">
    <source>
        <dbReference type="EnsemblPlants" id="ORUFI03G24470.1"/>
    </source>
</evidence>
<name>A0A0E0NXF3_ORYRU</name>
<keyword evidence="3" id="KW-1185">Reference proteome</keyword>
<reference evidence="2" key="2">
    <citation type="submission" date="2015-06" db="UniProtKB">
        <authorList>
            <consortium name="EnsemblPlants"/>
        </authorList>
    </citation>
    <scope>IDENTIFICATION</scope>
</reference>
<sequence>MVFSVLQTVLIVWVKLDSLCRGELNHSNAPYSRFWSCVIRVIPTPEPVAGKRKCGTVLPVAASLEQQWKAAAAGHRKPATEALLRR</sequence>
<protein>
    <recommendedName>
        <fullName evidence="4">Secreted protein</fullName>
    </recommendedName>
</protein>
<organism evidence="2 3">
    <name type="scientific">Oryza rufipogon</name>
    <name type="common">Brownbeard rice</name>
    <name type="synonym">Asian wild rice</name>
    <dbReference type="NCBI Taxonomy" id="4529"/>
    <lineage>
        <taxon>Eukaryota</taxon>
        <taxon>Viridiplantae</taxon>
        <taxon>Streptophyta</taxon>
        <taxon>Embryophyta</taxon>
        <taxon>Tracheophyta</taxon>
        <taxon>Spermatophyta</taxon>
        <taxon>Magnoliopsida</taxon>
        <taxon>Liliopsida</taxon>
        <taxon>Poales</taxon>
        <taxon>Poaceae</taxon>
        <taxon>BOP clade</taxon>
        <taxon>Oryzoideae</taxon>
        <taxon>Oryzeae</taxon>
        <taxon>Oryzinae</taxon>
        <taxon>Oryza</taxon>
    </lineage>
</organism>
<evidence type="ECO:0000313" key="3">
    <source>
        <dbReference type="Proteomes" id="UP000008022"/>
    </source>
</evidence>
<reference evidence="3" key="1">
    <citation type="submission" date="2013-06" db="EMBL/GenBank/DDBJ databases">
        <authorList>
            <person name="Zhao Q."/>
        </authorList>
    </citation>
    <scope>NUCLEOTIDE SEQUENCE</scope>
    <source>
        <strain evidence="3">cv. W1943</strain>
    </source>
</reference>
<dbReference type="AlphaFoldDB" id="A0A0E0NXF3"/>
<dbReference type="Proteomes" id="UP000008022">
    <property type="component" value="Unassembled WGS sequence"/>
</dbReference>
<dbReference type="HOGENOM" id="CLU_2501893_0_0_1"/>
<dbReference type="EnsemblPlants" id="ORUFI03G24470.1">
    <property type="protein sequence ID" value="ORUFI03G24470.1"/>
    <property type="gene ID" value="ORUFI03G24470"/>
</dbReference>
<evidence type="ECO:0000256" key="1">
    <source>
        <dbReference type="SAM" id="SignalP"/>
    </source>
</evidence>
<dbReference type="Gramene" id="ORUFI03G24470.1">
    <property type="protein sequence ID" value="ORUFI03G24470.1"/>
    <property type="gene ID" value="ORUFI03G24470"/>
</dbReference>
<feature type="chain" id="PRO_5002369415" description="Secreted protein" evidence="1">
    <location>
        <begin position="23"/>
        <end position="86"/>
    </location>
</feature>
<evidence type="ECO:0008006" key="4">
    <source>
        <dbReference type="Google" id="ProtNLM"/>
    </source>
</evidence>
<feature type="signal peptide" evidence="1">
    <location>
        <begin position="1"/>
        <end position="22"/>
    </location>
</feature>
<proteinExistence type="predicted"/>
<accession>A0A0E0NXF3</accession>